<dbReference type="InterPro" id="IPR036291">
    <property type="entry name" value="NAD(P)-bd_dom_sf"/>
</dbReference>
<reference evidence="2 3" key="1">
    <citation type="submission" date="2021-05" db="EMBL/GenBank/DDBJ databases">
        <title>Draft Genome Sequences of Clinical Respiratory Isolates of Mycobacterium goodii Recovered in Ireland.</title>
        <authorList>
            <person name="Flanagan P.R."/>
            <person name="Mok S."/>
            <person name="Roycroft E."/>
            <person name="Rogers T.R."/>
            <person name="Fitzgibbon M."/>
        </authorList>
    </citation>
    <scope>NUCLEOTIDE SEQUENCE [LARGE SCALE GENOMIC DNA]</scope>
    <source>
        <strain evidence="2 3">14IE55</strain>
    </source>
</reference>
<keyword evidence="3" id="KW-1185">Reference proteome</keyword>
<dbReference type="PANTHER" id="PTHR32487">
    <property type="entry name" value="3-OXO-DELTA(4,5)-STEROID 5-BETA-REDUCTASE"/>
    <property type="match status" value="1"/>
</dbReference>
<dbReference type="Proteomes" id="UP000696413">
    <property type="component" value="Unassembled WGS sequence"/>
</dbReference>
<evidence type="ECO:0000313" key="3">
    <source>
        <dbReference type="Proteomes" id="UP000696413"/>
    </source>
</evidence>
<comment type="caution">
    <text evidence="2">The sequence shown here is derived from an EMBL/GenBank/DDBJ whole genome shotgun (WGS) entry which is preliminary data.</text>
</comment>
<dbReference type="Pfam" id="PF22917">
    <property type="entry name" value="PRISE"/>
    <property type="match status" value="1"/>
</dbReference>
<dbReference type="Gene3D" id="3.40.50.720">
    <property type="entry name" value="NAD(P)-binding Rossmann-like Domain"/>
    <property type="match status" value="1"/>
</dbReference>
<dbReference type="CDD" id="cd08948">
    <property type="entry name" value="5beta-POR_like_SDR_a"/>
    <property type="match status" value="1"/>
</dbReference>
<dbReference type="InterPro" id="IPR055222">
    <property type="entry name" value="PRISE-like_Rossmann-fold"/>
</dbReference>
<feature type="domain" description="PRISE-like Rossmann-fold" evidence="1">
    <location>
        <begin position="59"/>
        <end position="351"/>
    </location>
</feature>
<gene>
    <name evidence="2" type="ORF">KL859_13440</name>
</gene>
<protein>
    <submittedName>
        <fullName evidence="2">SDR family oxidoreductase</fullName>
    </submittedName>
</protein>
<sequence length="351" mass="39080">MTAHDRTALVIGATGVVGTKLIEELQSQGDWNIIGLSRRGGTDTQDTRHISVDLLDAEDTRAKLADLTKVTHIFFSGFIAAPTWAEMVAPNLALLTNVVDVIEPIATDLQHISLMQGYKVYGAHLGQFKTPAKESDGTHASPEYNVEQQKYVVERQKGKNWTWSAIRPSVVGGSAIGTPMNLALVIGVYAAISKELGVPLRFPGKPGAYHTLMEMTDASLLAKATVWAALNPRTGADEYNIANGDLFRWNQLWPAIAKYFDIEAGDPLHFSLTEAMAGHDDLWEKMAQKYGLKYTYDEVSTWPFGDHVFGYDYDFFADSSKIRRAGFHEYIDTEDMFHNIFDEFRAQKIIP</sequence>
<dbReference type="RefSeq" id="WP_073677738.1">
    <property type="nucleotide sequence ID" value="NZ_JAHBOL010000007.1"/>
</dbReference>
<organism evidence="2 3">
    <name type="scientific">Mycolicibacterium goodii</name>
    <name type="common">Mycobacterium goodii</name>
    <dbReference type="NCBI Taxonomy" id="134601"/>
    <lineage>
        <taxon>Bacteria</taxon>
        <taxon>Bacillati</taxon>
        <taxon>Actinomycetota</taxon>
        <taxon>Actinomycetes</taxon>
        <taxon>Mycobacteriales</taxon>
        <taxon>Mycobacteriaceae</taxon>
        <taxon>Mycolicibacterium</taxon>
    </lineage>
</organism>
<evidence type="ECO:0000313" key="2">
    <source>
        <dbReference type="EMBL" id="MBU8823871.1"/>
    </source>
</evidence>
<accession>A0ABS6HNK9</accession>
<dbReference type="PANTHER" id="PTHR32487:SF0">
    <property type="entry name" value="3-OXO-DELTA(4,5)-STEROID 5-BETA-REDUCTASE"/>
    <property type="match status" value="1"/>
</dbReference>
<dbReference type="EMBL" id="JAHBOM010000009">
    <property type="protein sequence ID" value="MBU8823871.1"/>
    <property type="molecule type" value="Genomic_DNA"/>
</dbReference>
<evidence type="ECO:0000259" key="1">
    <source>
        <dbReference type="Pfam" id="PF22917"/>
    </source>
</evidence>
<name>A0ABS6HNK9_MYCGD</name>
<dbReference type="SUPFAM" id="SSF51735">
    <property type="entry name" value="NAD(P)-binding Rossmann-fold domains"/>
    <property type="match status" value="1"/>
</dbReference>
<proteinExistence type="predicted"/>